<evidence type="ECO:0008006" key="3">
    <source>
        <dbReference type="Google" id="ProtNLM"/>
    </source>
</evidence>
<organism evidence="1 2">
    <name type="scientific">Nicotiana attenuata</name>
    <name type="common">Coyote tobacco</name>
    <dbReference type="NCBI Taxonomy" id="49451"/>
    <lineage>
        <taxon>Eukaryota</taxon>
        <taxon>Viridiplantae</taxon>
        <taxon>Streptophyta</taxon>
        <taxon>Embryophyta</taxon>
        <taxon>Tracheophyta</taxon>
        <taxon>Spermatophyta</taxon>
        <taxon>Magnoliopsida</taxon>
        <taxon>eudicotyledons</taxon>
        <taxon>Gunneridae</taxon>
        <taxon>Pentapetalae</taxon>
        <taxon>asterids</taxon>
        <taxon>lamiids</taxon>
        <taxon>Solanales</taxon>
        <taxon>Solanaceae</taxon>
        <taxon>Nicotianoideae</taxon>
        <taxon>Nicotianeae</taxon>
        <taxon>Nicotiana</taxon>
    </lineage>
</organism>
<name>A0A1J6IK87_NICAT</name>
<comment type="caution">
    <text evidence="1">The sequence shown here is derived from an EMBL/GenBank/DDBJ whole genome shotgun (WGS) entry which is preliminary data.</text>
</comment>
<dbReference type="PANTHER" id="PTHR34222">
    <property type="entry name" value="GAG_PRE-INTEGRS DOMAIN-CONTAINING PROTEIN"/>
    <property type="match status" value="1"/>
</dbReference>
<reference evidence="1" key="1">
    <citation type="submission" date="2016-11" db="EMBL/GenBank/DDBJ databases">
        <title>The genome of Nicotiana attenuata.</title>
        <authorList>
            <person name="Xu S."/>
            <person name="Brockmoeller T."/>
            <person name="Gaquerel E."/>
            <person name="Navarro A."/>
            <person name="Kuhl H."/>
            <person name="Gase K."/>
            <person name="Ling Z."/>
            <person name="Zhou W."/>
            <person name="Kreitzer C."/>
            <person name="Stanke M."/>
            <person name="Tang H."/>
            <person name="Lyons E."/>
            <person name="Pandey P."/>
            <person name="Pandey S.P."/>
            <person name="Timmermann B."/>
            <person name="Baldwin I.T."/>
        </authorList>
    </citation>
    <scope>NUCLEOTIDE SEQUENCE [LARGE SCALE GENOMIC DNA]</scope>
    <source>
        <strain evidence="1">UT</strain>
    </source>
</reference>
<dbReference type="OMA" id="DLWERCN"/>
<evidence type="ECO:0000313" key="1">
    <source>
        <dbReference type="EMBL" id="OIT05138.1"/>
    </source>
</evidence>
<feature type="non-terminal residue" evidence="1">
    <location>
        <position position="207"/>
    </location>
</feature>
<accession>A0A1J6IK87</accession>
<dbReference type="PANTHER" id="PTHR34222:SF82">
    <property type="entry name" value="CCHC-TYPE DOMAIN-CONTAINING PROTEIN"/>
    <property type="match status" value="1"/>
</dbReference>
<dbReference type="Proteomes" id="UP000187609">
    <property type="component" value="Unassembled WGS sequence"/>
</dbReference>
<dbReference type="EMBL" id="MJEQ01037185">
    <property type="protein sequence ID" value="OIT05138.1"/>
    <property type="molecule type" value="Genomic_DNA"/>
</dbReference>
<dbReference type="AlphaFoldDB" id="A0A1J6IK87"/>
<gene>
    <name evidence="1" type="ORF">A4A49_65368</name>
</gene>
<sequence>MATVDNELPEKLSHNHPLFLNSIDNSGAKSFGTNLVDLWERCNAIVLSWIMNCVSPELLSGIIYSSNAILWAEFDSLAPALGCACAKSGESVVFMERLKLIKFLMGLNESYEQARSQIIMMIPVPTVNKAYSMLMERESQRAISNPHDSTERSEVTALMSTRTTGGQFRPNNNYNLQCDFCKMKKHTRENYYKIVGYPTDFKSKRRG</sequence>
<keyword evidence="2" id="KW-1185">Reference proteome</keyword>
<dbReference type="Gramene" id="OIT05138">
    <property type="protein sequence ID" value="OIT05138"/>
    <property type="gene ID" value="A4A49_65368"/>
</dbReference>
<evidence type="ECO:0000313" key="2">
    <source>
        <dbReference type="Proteomes" id="UP000187609"/>
    </source>
</evidence>
<proteinExistence type="predicted"/>
<protein>
    <recommendedName>
        <fullName evidence="3">Retrotransposon gag domain-containing protein</fullName>
    </recommendedName>
</protein>